<evidence type="ECO:0000313" key="2">
    <source>
        <dbReference type="Proteomes" id="UP001140066"/>
    </source>
</evidence>
<proteinExistence type="predicted"/>
<dbReference type="Proteomes" id="UP001140066">
    <property type="component" value="Unassembled WGS sequence"/>
</dbReference>
<accession>A0ACC1KGP0</accession>
<organism evidence="1 2">
    <name type="scientific">Coemansia linderi</name>
    <dbReference type="NCBI Taxonomy" id="2663919"/>
    <lineage>
        <taxon>Eukaryota</taxon>
        <taxon>Fungi</taxon>
        <taxon>Fungi incertae sedis</taxon>
        <taxon>Zoopagomycota</taxon>
        <taxon>Kickxellomycotina</taxon>
        <taxon>Kickxellomycetes</taxon>
        <taxon>Kickxellales</taxon>
        <taxon>Kickxellaceae</taxon>
        <taxon>Coemansia</taxon>
    </lineage>
</organism>
<dbReference type="EMBL" id="JANBUK010000527">
    <property type="protein sequence ID" value="KAJ2789634.1"/>
    <property type="molecule type" value="Genomic_DNA"/>
</dbReference>
<name>A0ACC1KGP0_9FUNG</name>
<comment type="caution">
    <text evidence="1">The sequence shown here is derived from an EMBL/GenBank/DDBJ whole genome shotgun (WGS) entry which is preliminary data.</text>
</comment>
<keyword evidence="2" id="KW-1185">Reference proteome</keyword>
<feature type="non-terminal residue" evidence="1">
    <location>
        <position position="623"/>
    </location>
</feature>
<sequence length="623" mass="66000">MPTGRARSARHRHGSPAAPTSGTNRRRLLARAIHSNTMATSPFPPSSAMSDDTWEVPVFSASSDALWLLADTGFGGRKVGRSASCYEPTVARRRGPMRRPSSCASEADYFNIAVERYSSRSAVLAAKRTPMHRTSSLNSLLDDCDDNTADMADALVPELLGDYRCQLAHLSTLPALAGDPTEIHGDAARFYPLASRTAEAEQSADVAVVAQVPQPPPPPRPQFLRQLGQRPGSSGGVSPLPIVTSGEQAAFQEKCPTTLHYAALVDAAHMPEHRDDNGGSSAGRLARFTRQLMTGLSFGARSAVDSSRRSESPCQQQQQHQLVPYSSPSPDFGVATTLVATFDSTSQELRSSRLSVPRPAHGGGWSGDSAGATLAAEGRLSMRFAKNRPGATRRNTCLTIPTARAPLFLPNLLLVPVTSPASASLQTEVATASASTMASPFLHPASAECSSSMFYDAAALLESQSQLHTAPIVAASAHDMLCRLAGARAGGGCQSASAAGGGHQVSPPVSLHTDAQEEWGLFISDCFKQLDHQAVPTMDSSATCFDRYSSECSASMLSSPDSLATTVAVPSAADHQALPKYWFSELGGTDYEKLHGLVARGIPEGFRRQVWMECSGALDIARP</sequence>
<reference evidence="1" key="1">
    <citation type="submission" date="2022-07" db="EMBL/GenBank/DDBJ databases">
        <title>Phylogenomic reconstructions and comparative analyses of Kickxellomycotina fungi.</title>
        <authorList>
            <person name="Reynolds N.K."/>
            <person name="Stajich J.E."/>
            <person name="Barry K."/>
            <person name="Grigoriev I.V."/>
            <person name="Crous P."/>
            <person name="Smith M.E."/>
        </authorList>
    </citation>
    <scope>NUCLEOTIDE SEQUENCE</scope>
    <source>
        <strain evidence="1">BCRC 34191</strain>
    </source>
</reference>
<gene>
    <name evidence="1" type="ORF">GGI18_002288</name>
</gene>
<evidence type="ECO:0000313" key="1">
    <source>
        <dbReference type="EMBL" id="KAJ2789634.1"/>
    </source>
</evidence>
<protein>
    <submittedName>
        <fullName evidence="1">Uncharacterized protein</fullName>
    </submittedName>
</protein>